<keyword evidence="4" id="KW-1185">Reference proteome</keyword>
<dbReference type="GO" id="GO:0005737">
    <property type="term" value="C:cytoplasm"/>
    <property type="evidence" value="ECO:0007669"/>
    <property type="project" value="TreeGrafter"/>
</dbReference>
<dbReference type="PANTHER" id="PTHR13847:SF289">
    <property type="entry name" value="GLYCINE OXIDASE"/>
    <property type="match status" value="1"/>
</dbReference>
<feature type="domain" description="FAD dependent oxidoreductase" evidence="2">
    <location>
        <begin position="8"/>
        <end position="401"/>
    </location>
</feature>
<dbReference type="PANTHER" id="PTHR13847">
    <property type="entry name" value="SARCOSINE DEHYDROGENASE-RELATED"/>
    <property type="match status" value="1"/>
</dbReference>
<dbReference type="InterPro" id="IPR006076">
    <property type="entry name" value="FAD-dep_OxRdtase"/>
</dbReference>
<proteinExistence type="predicted"/>
<evidence type="ECO:0000313" key="3">
    <source>
        <dbReference type="EMBL" id="RCW23985.1"/>
    </source>
</evidence>
<dbReference type="Proteomes" id="UP000252582">
    <property type="component" value="Unassembled WGS sequence"/>
</dbReference>
<sequence>MSVTGKSIIVVGAGMVGVSTALELSKRGAKVTLLDKSEPGRETSYGNAGVLARSSLMPINNPTLLSQLPGLIGNRGAGLRYDPWFLAANLKWAVRFMLSSRPSVFRKTTQALDSLIRLSIEKHLQLLDQTGMRGHLSDQGWIFLYREQESFERTALLRQTLAAHEVPVSHLRPQEISELEPALMPIFKHGLWIKGSYSVNDPGAIVTGYARRFAETGGVFVQSGVERISENDDGTEARLSSGETLRADKLIVCLGPWSRNFLKQSGYDVTMAYERGYHMHFSGASRSDRKRLTRPVYDTGGGYVLAPMTQGLRLTTGVELADCDAPKSDRQLKQAEKAAREAIFLGEPVQDESWLGRRPTFPDSRPAIGLAPSSRNIYFAFGHQHIGFATGPGTALVLADLMEGKTPAIDAAPFNPERFITRRAS</sequence>
<dbReference type="Pfam" id="PF01266">
    <property type="entry name" value="DAO"/>
    <property type="match status" value="1"/>
</dbReference>
<name>A0A6I7HL32_9HYPH</name>
<organism evidence="3 4">
    <name type="scientific">Ciceribacter lividus</name>
    <dbReference type="NCBI Taxonomy" id="1197950"/>
    <lineage>
        <taxon>Bacteria</taxon>
        <taxon>Pseudomonadati</taxon>
        <taxon>Pseudomonadota</taxon>
        <taxon>Alphaproteobacteria</taxon>
        <taxon>Hyphomicrobiales</taxon>
        <taxon>Rhizobiaceae</taxon>
        <taxon>Ciceribacter</taxon>
    </lineage>
</organism>
<evidence type="ECO:0000259" key="2">
    <source>
        <dbReference type="Pfam" id="PF01266"/>
    </source>
</evidence>
<dbReference type="InterPro" id="IPR036188">
    <property type="entry name" value="FAD/NAD-bd_sf"/>
</dbReference>
<dbReference type="Gene3D" id="3.30.9.10">
    <property type="entry name" value="D-Amino Acid Oxidase, subunit A, domain 2"/>
    <property type="match status" value="1"/>
</dbReference>
<dbReference type="Gene3D" id="3.50.50.60">
    <property type="entry name" value="FAD/NAD(P)-binding domain"/>
    <property type="match status" value="2"/>
</dbReference>
<dbReference type="SUPFAM" id="SSF51905">
    <property type="entry name" value="FAD/NAD(P)-binding domain"/>
    <property type="match status" value="1"/>
</dbReference>
<evidence type="ECO:0000313" key="4">
    <source>
        <dbReference type="Proteomes" id="UP000252582"/>
    </source>
</evidence>
<dbReference type="AlphaFoldDB" id="A0A6I7HL32"/>
<dbReference type="EMBL" id="QPIX01000006">
    <property type="protein sequence ID" value="RCW23985.1"/>
    <property type="molecule type" value="Genomic_DNA"/>
</dbReference>
<dbReference type="GO" id="GO:0016491">
    <property type="term" value="F:oxidoreductase activity"/>
    <property type="evidence" value="ECO:0007669"/>
    <property type="project" value="UniProtKB-KW"/>
</dbReference>
<keyword evidence="1" id="KW-0560">Oxidoreductase</keyword>
<reference evidence="3 4" key="1">
    <citation type="submission" date="2018-07" db="EMBL/GenBank/DDBJ databases">
        <title>Genomic Encyclopedia of Type Strains, Phase IV (KMG-IV): sequencing the most valuable type-strain genomes for metagenomic binning, comparative biology and taxonomic classification.</title>
        <authorList>
            <person name="Goeker M."/>
        </authorList>
    </citation>
    <scope>NUCLEOTIDE SEQUENCE [LARGE SCALE GENOMIC DNA]</scope>
    <source>
        <strain evidence="3 4">DSM 25528</strain>
    </source>
</reference>
<protein>
    <submittedName>
        <fullName evidence="3">D-amino-acid dehydrogenase</fullName>
    </submittedName>
</protein>
<comment type="caution">
    <text evidence="3">The sequence shown here is derived from an EMBL/GenBank/DDBJ whole genome shotgun (WGS) entry which is preliminary data.</text>
</comment>
<accession>A0A6I7HL32</accession>
<gene>
    <name evidence="3" type="ORF">DFR48_106107</name>
</gene>
<evidence type="ECO:0000256" key="1">
    <source>
        <dbReference type="ARBA" id="ARBA00023002"/>
    </source>
</evidence>
<dbReference type="RefSeq" id="WP_114363407.1">
    <property type="nucleotide sequence ID" value="NZ_QPIX01000006.1"/>
</dbReference>